<evidence type="ECO:0000313" key="2">
    <source>
        <dbReference type="Proteomes" id="UP001393056"/>
    </source>
</evidence>
<reference evidence="1 2" key="1">
    <citation type="submission" date="2024-04" db="EMBL/GenBank/DDBJ databases">
        <title>Flavobacterium sp. DGU41 16S ribosomal RNA gene Genome sequencing and assembly.</title>
        <authorList>
            <person name="Park S."/>
        </authorList>
    </citation>
    <scope>NUCLEOTIDE SEQUENCE [LARGE SCALE GENOMIC DNA]</scope>
    <source>
        <strain evidence="1 2">DGU41</strain>
    </source>
</reference>
<name>A0ABU9I2F3_9FLAO</name>
<gene>
    <name evidence="1" type="ORF">AAEO58_00870</name>
</gene>
<dbReference type="PROSITE" id="PS51257">
    <property type="entry name" value="PROKAR_LIPOPROTEIN"/>
    <property type="match status" value="1"/>
</dbReference>
<comment type="caution">
    <text evidence="1">The sequence shown here is derived from an EMBL/GenBank/DDBJ whole genome shotgun (WGS) entry which is preliminary data.</text>
</comment>
<proteinExistence type="predicted"/>
<sequence length="55" mass="6399">MKNKTLLLSLLILLVTTLSCGPRRYKCGPYRKCENSKEKIKNNSIHKEFDKTHCC</sequence>
<dbReference type="RefSeq" id="WP_341681151.1">
    <property type="nucleotide sequence ID" value="NZ_JBBYHT010000001.1"/>
</dbReference>
<protein>
    <recommendedName>
        <fullName evidence="3">Lipoprotein</fullName>
    </recommendedName>
</protein>
<accession>A0ABU9I2F3</accession>
<dbReference type="Proteomes" id="UP001393056">
    <property type="component" value="Unassembled WGS sequence"/>
</dbReference>
<evidence type="ECO:0008006" key="3">
    <source>
        <dbReference type="Google" id="ProtNLM"/>
    </source>
</evidence>
<keyword evidence="2" id="KW-1185">Reference proteome</keyword>
<evidence type="ECO:0000313" key="1">
    <source>
        <dbReference type="EMBL" id="MEL1246584.1"/>
    </source>
</evidence>
<dbReference type="EMBL" id="JBBYHT010000001">
    <property type="protein sequence ID" value="MEL1246584.1"/>
    <property type="molecule type" value="Genomic_DNA"/>
</dbReference>
<organism evidence="1 2">
    <name type="scientific">Flavobacterium helocola</name>
    <dbReference type="NCBI Taxonomy" id="3139139"/>
    <lineage>
        <taxon>Bacteria</taxon>
        <taxon>Pseudomonadati</taxon>
        <taxon>Bacteroidota</taxon>
        <taxon>Flavobacteriia</taxon>
        <taxon>Flavobacteriales</taxon>
        <taxon>Flavobacteriaceae</taxon>
        <taxon>Flavobacterium</taxon>
    </lineage>
</organism>